<name>A0A5E7SQ27_PSEFL</name>
<keyword evidence="1" id="KW-0175">Coiled coil</keyword>
<feature type="coiled-coil region" evidence="1">
    <location>
        <begin position="101"/>
        <end position="128"/>
    </location>
</feature>
<dbReference type="AlphaFoldDB" id="A0A5E7SQ27"/>
<accession>A0A5E7SQ27</accession>
<dbReference type="InterPro" id="IPR046516">
    <property type="entry name" value="DUF6694"/>
</dbReference>
<gene>
    <name evidence="2" type="ORF">PS941_01439</name>
</gene>
<reference evidence="2 3" key="1">
    <citation type="submission" date="2019-09" db="EMBL/GenBank/DDBJ databases">
        <authorList>
            <person name="Chandra G."/>
            <person name="Truman W A."/>
        </authorList>
    </citation>
    <scope>NUCLEOTIDE SEQUENCE [LARGE SCALE GENOMIC DNA]</scope>
    <source>
        <strain evidence="2">PS941</strain>
    </source>
</reference>
<evidence type="ECO:0000313" key="2">
    <source>
        <dbReference type="EMBL" id="VVP88409.1"/>
    </source>
</evidence>
<dbReference type="RefSeq" id="WP_150692517.1">
    <property type="nucleotide sequence ID" value="NZ_CABVJC010000002.1"/>
</dbReference>
<dbReference type="OrthoDB" id="5540991at2"/>
<dbReference type="Pfam" id="PF20404">
    <property type="entry name" value="DUF6694"/>
    <property type="match status" value="1"/>
</dbReference>
<sequence length="267" mass="29283">MRWLMCVAVMAGMLVGCGEPKLDGSSQQAFKDSAAKVAARLPEDKRKQFASDVMVLAFQGLDISQVLQGKKNAEDVSSDMLSALNGKTAQQVSDEASRVRVERAERERQQAMTEIQELVEKQKKSEAAKTQLAHFEVSKSRFYQKAKEYGLGNQPIIEITVNNGTGSAVARAYFKGTIASPGRSVPWLVETFNYSISGGLEHGETQSWNLAPNQFSDWGKVEPPKDAIFTVTVERLDGADGKPLFDAGAFTERDATTLSTLKEKFAH</sequence>
<evidence type="ECO:0000256" key="1">
    <source>
        <dbReference type="SAM" id="Coils"/>
    </source>
</evidence>
<organism evidence="2 3">
    <name type="scientific">Pseudomonas fluorescens</name>
    <dbReference type="NCBI Taxonomy" id="294"/>
    <lineage>
        <taxon>Bacteria</taxon>
        <taxon>Pseudomonadati</taxon>
        <taxon>Pseudomonadota</taxon>
        <taxon>Gammaproteobacteria</taxon>
        <taxon>Pseudomonadales</taxon>
        <taxon>Pseudomonadaceae</taxon>
        <taxon>Pseudomonas</taxon>
    </lineage>
</organism>
<evidence type="ECO:0008006" key="4">
    <source>
        <dbReference type="Google" id="ProtNLM"/>
    </source>
</evidence>
<dbReference type="EMBL" id="CABVJC010000002">
    <property type="protein sequence ID" value="VVP88409.1"/>
    <property type="molecule type" value="Genomic_DNA"/>
</dbReference>
<protein>
    <recommendedName>
        <fullName evidence="4">Lipoprotein</fullName>
    </recommendedName>
</protein>
<proteinExistence type="predicted"/>
<dbReference type="Proteomes" id="UP000326452">
    <property type="component" value="Unassembled WGS sequence"/>
</dbReference>
<dbReference type="PROSITE" id="PS51257">
    <property type="entry name" value="PROKAR_LIPOPROTEIN"/>
    <property type="match status" value="1"/>
</dbReference>
<evidence type="ECO:0000313" key="3">
    <source>
        <dbReference type="Proteomes" id="UP000326452"/>
    </source>
</evidence>